<accession>A0ABV1VTB9</accession>
<proteinExistence type="predicted"/>
<name>A0ABV1VTB9_9ACTN</name>
<dbReference type="RefSeq" id="WP_350724859.1">
    <property type="nucleotide sequence ID" value="NZ_JBEPCO010000060.1"/>
</dbReference>
<dbReference type="Proteomes" id="UP001490330">
    <property type="component" value="Unassembled WGS sequence"/>
</dbReference>
<sequence>MITRVLGEDAARNVLDYVSPAGESQDSVERALRAVRSAEAALP</sequence>
<dbReference type="EMBL" id="JBEPCV010000063">
    <property type="protein sequence ID" value="MER6909301.1"/>
    <property type="molecule type" value="Genomic_DNA"/>
</dbReference>
<evidence type="ECO:0000313" key="2">
    <source>
        <dbReference type="Proteomes" id="UP001490330"/>
    </source>
</evidence>
<evidence type="ECO:0000313" key="1">
    <source>
        <dbReference type="EMBL" id="MER6909301.1"/>
    </source>
</evidence>
<comment type="caution">
    <text evidence="1">The sequence shown here is derived from an EMBL/GenBank/DDBJ whole genome shotgun (WGS) entry which is preliminary data.</text>
</comment>
<organism evidence="1 2">
    <name type="scientific">Streptomyces flaveolus</name>
    <dbReference type="NCBI Taxonomy" id="67297"/>
    <lineage>
        <taxon>Bacteria</taxon>
        <taxon>Bacillati</taxon>
        <taxon>Actinomycetota</taxon>
        <taxon>Actinomycetes</taxon>
        <taxon>Kitasatosporales</taxon>
        <taxon>Streptomycetaceae</taxon>
        <taxon>Streptomyces</taxon>
    </lineage>
</organism>
<gene>
    <name evidence="1" type="ORF">ABT322_37370</name>
</gene>
<reference evidence="1 2" key="1">
    <citation type="submission" date="2024-06" db="EMBL/GenBank/DDBJ databases">
        <title>The Natural Products Discovery Center: Release of the First 8490 Sequenced Strains for Exploring Actinobacteria Biosynthetic Diversity.</title>
        <authorList>
            <person name="Kalkreuter E."/>
            <person name="Kautsar S.A."/>
            <person name="Yang D."/>
            <person name="Bader C.D."/>
            <person name="Teijaro C.N."/>
            <person name="Fluegel L."/>
            <person name="Davis C.M."/>
            <person name="Simpson J.R."/>
            <person name="Lauterbach L."/>
            <person name="Steele A.D."/>
            <person name="Gui C."/>
            <person name="Meng S."/>
            <person name="Li G."/>
            <person name="Viehrig K."/>
            <person name="Ye F."/>
            <person name="Su P."/>
            <person name="Kiefer A.F."/>
            <person name="Nichols A."/>
            <person name="Cepeda A.J."/>
            <person name="Yan W."/>
            <person name="Fan B."/>
            <person name="Jiang Y."/>
            <person name="Adhikari A."/>
            <person name="Zheng C.-J."/>
            <person name="Schuster L."/>
            <person name="Cowan T.M."/>
            <person name="Smanski M.J."/>
            <person name="Chevrette M.G."/>
            <person name="De Carvalho L.P.S."/>
            <person name="Shen B."/>
        </authorList>
    </citation>
    <scope>NUCLEOTIDE SEQUENCE [LARGE SCALE GENOMIC DNA]</scope>
    <source>
        <strain evidence="1 2">NPDC000632</strain>
    </source>
</reference>
<keyword evidence="2" id="KW-1185">Reference proteome</keyword>
<protein>
    <submittedName>
        <fullName evidence="1">Uncharacterized protein</fullName>
    </submittedName>
</protein>